<protein>
    <submittedName>
        <fullName evidence="1">P-loop containing nucleoside triphosphate hydrolase protein</fullName>
    </submittedName>
</protein>
<dbReference type="OrthoDB" id="2448681at2759"/>
<dbReference type="EMBL" id="BLAL01000044">
    <property type="protein sequence ID" value="GES79542.1"/>
    <property type="molecule type" value="Genomic_DNA"/>
</dbReference>
<reference evidence="1" key="1">
    <citation type="submission" date="2019-10" db="EMBL/GenBank/DDBJ databases">
        <title>Conservation and host-specific expression of non-tandemly repeated heterogenous ribosome RNA gene in arbuscular mycorrhizal fungi.</title>
        <authorList>
            <person name="Maeda T."/>
            <person name="Kobayashi Y."/>
            <person name="Nakagawa T."/>
            <person name="Ezawa T."/>
            <person name="Yamaguchi K."/>
            <person name="Bino T."/>
            <person name="Nishimoto Y."/>
            <person name="Shigenobu S."/>
            <person name="Kawaguchi M."/>
        </authorList>
    </citation>
    <scope>NUCLEOTIDE SEQUENCE</scope>
    <source>
        <strain evidence="1">HR1</strain>
    </source>
</reference>
<dbReference type="Proteomes" id="UP000615446">
    <property type="component" value="Unassembled WGS sequence"/>
</dbReference>
<comment type="caution">
    <text evidence="1">The sequence shown here is derived from an EMBL/GenBank/DDBJ whole genome shotgun (WGS) entry which is preliminary data.</text>
</comment>
<evidence type="ECO:0000313" key="2">
    <source>
        <dbReference type="Proteomes" id="UP000615446"/>
    </source>
</evidence>
<proteinExistence type="predicted"/>
<name>A0A8H3L122_9GLOM</name>
<sequence>MSRFVQKSIYISRQNNYLTSNSLKNCPILSKHVAFVQNSRHFHKCITNSRKFFQVSNILHANFRSRYIFKRFYDGTHGAPGGIFGNQTPPTQKGSAYDLTKLAAEDARYKCNEALSNTTRDIIQPALKLKLNEGEMIIDAGEKGRPEDDEEIKLDFTSVETELLQEQSNEWEVGTVNVSQRFKRYQIEIFEKAKTYGLKWSDFHEVLALSSIIVLSLPCPYPAHIFTSQECDSKISRAVSQIFNDIIRYLIKPPGFTPLQQQKDRLKVQLRGCKSINQLLRMKGDPEEMVMLTNQGDLVESYVMDLKHNGLYRSWFF</sequence>
<gene>
    <name evidence="1" type="ORF">RCL2_000684300</name>
</gene>
<accession>A0A8H3L122</accession>
<organism evidence="1 2">
    <name type="scientific">Rhizophagus clarus</name>
    <dbReference type="NCBI Taxonomy" id="94130"/>
    <lineage>
        <taxon>Eukaryota</taxon>
        <taxon>Fungi</taxon>
        <taxon>Fungi incertae sedis</taxon>
        <taxon>Mucoromycota</taxon>
        <taxon>Glomeromycotina</taxon>
        <taxon>Glomeromycetes</taxon>
        <taxon>Glomerales</taxon>
        <taxon>Glomeraceae</taxon>
        <taxon>Rhizophagus</taxon>
    </lineage>
</organism>
<keyword evidence="1" id="KW-0378">Hydrolase</keyword>
<evidence type="ECO:0000313" key="1">
    <source>
        <dbReference type="EMBL" id="GES79542.1"/>
    </source>
</evidence>
<dbReference type="GO" id="GO:0016787">
    <property type="term" value="F:hydrolase activity"/>
    <property type="evidence" value="ECO:0007669"/>
    <property type="project" value="UniProtKB-KW"/>
</dbReference>
<dbReference type="AlphaFoldDB" id="A0A8H3L122"/>